<dbReference type="AlphaFoldDB" id="A0A452TS05"/>
<proteinExistence type="predicted"/>
<evidence type="ECO:0000313" key="1">
    <source>
        <dbReference type="Ensembl" id="ENSUMAP00000011010"/>
    </source>
</evidence>
<protein>
    <recommendedName>
        <fullName evidence="2">UBA like domain containing 2</fullName>
    </recommendedName>
</protein>
<dbReference type="InterPro" id="IPR039310">
    <property type="entry name" value="UBALD1/2"/>
</dbReference>
<dbReference type="OMA" id="FWAWSPP"/>
<accession>A0A452TS05</accession>
<evidence type="ECO:0008006" key="2">
    <source>
        <dbReference type="Google" id="ProtNLM"/>
    </source>
</evidence>
<reference evidence="1" key="1">
    <citation type="submission" date="2019-03" db="UniProtKB">
        <authorList>
            <consortium name="Ensembl"/>
        </authorList>
    </citation>
    <scope>IDENTIFICATION</scope>
</reference>
<dbReference type="Ensembl" id="ENSUMAT00000013114.1">
    <property type="protein sequence ID" value="ENSUMAP00000011010.1"/>
    <property type="gene ID" value="ENSUMAG00000008296.1"/>
</dbReference>
<sequence>NELLSSEKRHYDMITEISLACTANQAHNCCAGSPLAAGDRPEWFFQKITIPNNHHHRHQIINTLSNTPAKPPNFPDALAMFSKLYASEGFQSSNSTMTAVVCSPPANFSLFWAWSPPSYQGTWIPLTSTTHSQRGPPGTWQKAMAQMDGQK</sequence>
<dbReference type="GeneTree" id="ENSGT00390000008825"/>
<name>A0A452TS05_URSMA</name>
<dbReference type="PANTHER" id="PTHR31993:SF6">
    <property type="entry name" value="UBA-LIKE DOMAIN-CONTAINING PROTEIN 2"/>
    <property type="match status" value="1"/>
</dbReference>
<organism evidence="1">
    <name type="scientific">Ursus maritimus</name>
    <name type="common">Polar bear</name>
    <name type="synonym">Thalarctos maritimus</name>
    <dbReference type="NCBI Taxonomy" id="29073"/>
    <lineage>
        <taxon>Eukaryota</taxon>
        <taxon>Metazoa</taxon>
        <taxon>Chordata</taxon>
        <taxon>Craniata</taxon>
        <taxon>Vertebrata</taxon>
        <taxon>Euteleostomi</taxon>
        <taxon>Mammalia</taxon>
        <taxon>Eutheria</taxon>
        <taxon>Laurasiatheria</taxon>
        <taxon>Carnivora</taxon>
        <taxon>Caniformia</taxon>
        <taxon>Ursidae</taxon>
        <taxon>Ursus</taxon>
    </lineage>
</organism>
<dbReference type="Gene3D" id="1.10.8.10">
    <property type="entry name" value="DNA helicase RuvA subunit, C-terminal domain"/>
    <property type="match status" value="1"/>
</dbReference>
<dbReference type="PANTHER" id="PTHR31993">
    <property type="entry name" value="UBA-LIKE DOMAIN-CONTAINING PROTEIN 2"/>
    <property type="match status" value="1"/>
</dbReference>